<comment type="caution">
    <text evidence="1">The sequence shown here is derived from an EMBL/GenBank/DDBJ whole genome shotgun (WGS) entry which is preliminary data.</text>
</comment>
<dbReference type="AlphaFoldDB" id="A0A7W8UBR5"/>
<evidence type="ECO:0000313" key="1">
    <source>
        <dbReference type="EMBL" id="MBB5536441.1"/>
    </source>
</evidence>
<dbReference type="InterPro" id="IPR021866">
    <property type="entry name" value="SpoIIAA-like"/>
</dbReference>
<keyword evidence="2" id="KW-1185">Reference proteome</keyword>
<proteinExistence type="predicted"/>
<dbReference type="Gene3D" id="3.40.50.10600">
    <property type="entry name" value="SpoIIaa-like domains"/>
    <property type="match status" value="1"/>
</dbReference>
<dbReference type="EMBL" id="JACHBK010000006">
    <property type="protein sequence ID" value="MBB5536441.1"/>
    <property type="molecule type" value="Genomic_DNA"/>
</dbReference>
<protein>
    <recommendedName>
        <fullName evidence="3">STAS/SEC14 domain-containing protein</fullName>
    </recommendedName>
</protein>
<sequence length="123" mass="13727">MFEIVSTFGDNILAFRHRGPVTDSEFVAIADMVADLPRRGDVLLLLDWVGIKDWAFSAPGGDALLAWRRAAKTIRRIAIVHDPRLNRPAAWLGAVMRQEGVIVRSWRPQHAALAATWLQTDVS</sequence>
<dbReference type="SUPFAM" id="SSF52091">
    <property type="entry name" value="SpoIIaa-like"/>
    <property type="match status" value="1"/>
</dbReference>
<dbReference type="InterPro" id="IPR038396">
    <property type="entry name" value="SpoIIAA-like_sf"/>
</dbReference>
<reference evidence="1 2" key="1">
    <citation type="submission" date="2020-08" db="EMBL/GenBank/DDBJ databases">
        <title>Genomic Encyclopedia of Type Strains, Phase IV (KMG-V): Genome sequencing to study the core and pangenomes of soil and plant-associated prokaryotes.</title>
        <authorList>
            <person name="Whitman W."/>
        </authorList>
    </citation>
    <scope>NUCLEOTIDE SEQUENCE [LARGE SCALE GENOMIC DNA]</scope>
    <source>
        <strain evidence="1 2">SEMIA 4084</strain>
    </source>
</reference>
<dbReference type="Pfam" id="PF11964">
    <property type="entry name" value="SpoIIAA-like"/>
    <property type="match status" value="1"/>
</dbReference>
<evidence type="ECO:0008006" key="3">
    <source>
        <dbReference type="Google" id="ProtNLM"/>
    </source>
</evidence>
<name>A0A7W8UBR5_9HYPH</name>
<dbReference type="Proteomes" id="UP000585507">
    <property type="component" value="Unassembled WGS sequence"/>
</dbReference>
<organism evidence="1 2">
    <name type="scientific">Rhizobium giardinii</name>
    <dbReference type="NCBI Taxonomy" id="56731"/>
    <lineage>
        <taxon>Bacteria</taxon>
        <taxon>Pseudomonadati</taxon>
        <taxon>Pseudomonadota</taxon>
        <taxon>Alphaproteobacteria</taxon>
        <taxon>Hyphomicrobiales</taxon>
        <taxon>Rhizobiaceae</taxon>
        <taxon>Rhizobium/Agrobacterium group</taxon>
        <taxon>Rhizobium</taxon>
    </lineage>
</organism>
<dbReference type="RefSeq" id="WP_154663316.1">
    <property type="nucleotide sequence ID" value="NZ_JACHBK010000006.1"/>
</dbReference>
<gene>
    <name evidence="1" type="ORF">GGD55_003148</name>
</gene>
<dbReference type="InterPro" id="IPR036513">
    <property type="entry name" value="STAS_dom_sf"/>
</dbReference>
<evidence type="ECO:0000313" key="2">
    <source>
        <dbReference type="Proteomes" id="UP000585507"/>
    </source>
</evidence>
<accession>A0A7W8UBR5</accession>